<keyword evidence="3" id="KW-0276">Fatty acid metabolism</keyword>
<dbReference type="Gene3D" id="3.30.300.30">
    <property type="match status" value="1"/>
</dbReference>
<reference evidence="7" key="2">
    <citation type="journal article" date="2022" name="Microbiol. Resour. Announc.">
        <title>Metagenome Sequencing to Explore Phylogenomics of Terrestrial Cyanobacteria.</title>
        <authorList>
            <person name="Ward R.D."/>
            <person name="Stajich J.E."/>
            <person name="Johansen J.R."/>
            <person name="Huntemann M."/>
            <person name="Clum A."/>
            <person name="Foster B."/>
            <person name="Foster B."/>
            <person name="Roux S."/>
            <person name="Palaniappan K."/>
            <person name="Varghese N."/>
            <person name="Mukherjee S."/>
            <person name="Reddy T.B.K."/>
            <person name="Daum C."/>
            <person name="Copeland A."/>
            <person name="Chen I.A."/>
            <person name="Ivanova N.N."/>
            <person name="Kyrpides N.C."/>
            <person name="Shapiro N."/>
            <person name="Eloe-Fadrosh E.A."/>
            <person name="Pietrasiak N."/>
        </authorList>
    </citation>
    <scope>NUCLEOTIDE SEQUENCE</scope>
    <source>
        <strain evidence="7">GSE-TBD4-15B</strain>
    </source>
</reference>
<protein>
    <submittedName>
        <fullName evidence="7">Fatty acyl-AMP ligase</fullName>
    </submittedName>
</protein>
<dbReference type="InterPro" id="IPR040097">
    <property type="entry name" value="FAAL/FAAC"/>
</dbReference>
<sequence>MPQPESQPESQYPTILDLFYERAAGATANQVAYRFLKGDQASSLTYGELYQQAGAVAHWLQAQTAPGACVLLVYPYEAGLEFIAAFLGCLLAGRVAVSGHPPRAQSGWTELAARLKDSGAEVLLSTQTLLPKLTARFAALTAAVTACATDQLAPAVWTARSIPPDQIAFLQYTSGSTGQPKGVIITHQNLIQNQRMLQLAFGHTAESVGMGWLPLFHDMGLIGNVLQALYLGASCVLMSPIEFVQQPIRWLQAISTYRATTSGAPNFAYDLLCRKVTAAQLAQLDLSCWEIAFTGAEPVRLETLKRFSQKFGSCGFQREAFYPCYGMAEATLLITGGQKLCEPKIVQVEEVALGQDRVILTADSPSRTLVSCGKGWLDTELVIVDPATAQPALPTQVGEVWVAGSGLGQGYWQQPSETERSFRAKLDSSDRQYLRTGDLGFLQDGELFITGRLHDVLVFWGFNHYPQQIEQTVEACHPGFRAHAGAAVAVNVDGTERLVVLQELERQHRDLRAAEVVEQLRWQIFDAHFLDLFSLVLLKPGGLPRTSSGKVRRSACRELLLAQQLEILDRWQLPPDSPSDPNAVLERYLNPAIHLKRYADLAQGKLRHWLAALKSSG</sequence>
<keyword evidence="2 7" id="KW-0436">Ligase</keyword>
<dbReference type="PROSITE" id="PS00455">
    <property type="entry name" value="AMP_BINDING"/>
    <property type="match status" value="1"/>
</dbReference>
<dbReference type="Pfam" id="PF00501">
    <property type="entry name" value="AMP-binding"/>
    <property type="match status" value="1"/>
</dbReference>
<dbReference type="InterPro" id="IPR045851">
    <property type="entry name" value="AMP-bd_C_sf"/>
</dbReference>
<evidence type="ECO:0000256" key="2">
    <source>
        <dbReference type="ARBA" id="ARBA00022598"/>
    </source>
</evidence>
<evidence type="ECO:0000256" key="1">
    <source>
        <dbReference type="ARBA" id="ARBA00006432"/>
    </source>
</evidence>
<dbReference type="AlphaFoldDB" id="A0A951P8K3"/>
<dbReference type="GO" id="GO:0016874">
    <property type="term" value="F:ligase activity"/>
    <property type="evidence" value="ECO:0007669"/>
    <property type="project" value="UniProtKB-KW"/>
</dbReference>
<reference evidence="7" key="1">
    <citation type="submission" date="2021-05" db="EMBL/GenBank/DDBJ databases">
        <authorList>
            <person name="Pietrasiak N."/>
            <person name="Ward R."/>
            <person name="Stajich J.E."/>
            <person name="Kurbessoian T."/>
        </authorList>
    </citation>
    <scope>NUCLEOTIDE SEQUENCE</scope>
    <source>
        <strain evidence="7">GSE-TBD4-15B</strain>
    </source>
</reference>
<name>A0A951P8K3_9CYAN</name>
<dbReference type="Pfam" id="PF23024">
    <property type="entry name" value="AMP-dom_DIP2-like"/>
    <property type="match status" value="1"/>
</dbReference>
<evidence type="ECO:0000256" key="3">
    <source>
        <dbReference type="ARBA" id="ARBA00022832"/>
    </source>
</evidence>
<dbReference type="InterPro" id="IPR025110">
    <property type="entry name" value="AMP-bd_C"/>
</dbReference>
<dbReference type="InterPro" id="IPR042099">
    <property type="entry name" value="ANL_N_sf"/>
</dbReference>
<evidence type="ECO:0000259" key="6">
    <source>
        <dbReference type="Pfam" id="PF23024"/>
    </source>
</evidence>
<comment type="similarity">
    <text evidence="1">Belongs to the ATP-dependent AMP-binding enzyme family.</text>
</comment>
<organism evidence="7 8">
    <name type="scientific">Pegethrix bostrychoides GSE-TBD4-15B</name>
    <dbReference type="NCBI Taxonomy" id="2839662"/>
    <lineage>
        <taxon>Bacteria</taxon>
        <taxon>Bacillati</taxon>
        <taxon>Cyanobacteriota</taxon>
        <taxon>Cyanophyceae</taxon>
        <taxon>Oculatellales</taxon>
        <taxon>Oculatellaceae</taxon>
        <taxon>Pegethrix</taxon>
    </lineage>
</organism>
<dbReference type="EMBL" id="JAHHHV010000016">
    <property type="protein sequence ID" value="MBW4464583.1"/>
    <property type="molecule type" value="Genomic_DNA"/>
</dbReference>
<dbReference type="InterPro" id="IPR020845">
    <property type="entry name" value="AMP-binding_CS"/>
</dbReference>
<gene>
    <name evidence="7" type="ORF">KME07_03960</name>
</gene>
<evidence type="ECO:0000256" key="4">
    <source>
        <dbReference type="ARBA" id="ARBA00023098"/>
    </source>
</evidence>
<feature type="domain" description="AMP-binding enzyme C-terminal" evidence="6">
    <location>
        <begin position="455"/>
        <end position="567"/>
    </location>
</feature>
<accession>A0A951P8K3</accession>
<dbReference type="Proteomes" id="UP000707356">
    <property type="component" value="Unassembled WGS sequence"/>
</dbReference>
<dbReference type="PANTHER" id="PTHR22754">
    <property type="entry name" value="DISCO-INTERACTING PROTEIN 2 DIP2 -RELATED"/>
    <property type="match status" value="1"/>
</dbReference>
<evidence type="ECO:0000313" key="7">
    <source>
        <dbReference type="EMBL" id="MBW4464583.1"/>
    </source>
</evidence>
<proteinExistence type="inferred from homology"/>
<evidence type="ECO:0000259" key="5">
    <source>
        <dbReference type="Pfam" id="PF00501"/>
    </source>
</evidence>
<dbReference type="GO" id="GO:0005886">
    <property type="term" value="C:plasma membrane"/>
    <property type="evidence" value="ECO:0007669"/>
    <property type="project" value="TreeGrafter"/>
</dbReference>
<feature type="domain" description="AMP-dependent synthetase/ligase" evidence="5">
    <location>
        <begin position="21"/>
        <end position="412"/>
    </location>
</feature>
<dbReference type="Gene3D" id="3.40.50.12780">
    <property type="entry name" value="N-terminal domain of ligase-like"/>
    <property type="match status" value="1"/>
</dbReference>
<comment type="caution">
    <text evidence="7">The sequence shown here is derived from an EMBL/GenBank/DDBJ whole genome shotgun (WGS) entry which is preliminary data.</text>
</comment>
<dbReference type="GO" id="GO:0006633">
    <property type="term" value="P:fatty acid biosynthetic process"/>
    <property type="evidence" value="ECO:0007669"/>
    <property type="project" value="TreeGrafter"/>
</dbReference>
<dbReference type="FunFam" id="3.40.50.12780:FF:000013">
    <property type="entry name" value="Long-chain-fatty-acid--AMP ligase FadD32"/>
    <property type="match status" value="1"/>
</dbReference>
<dbReference type="InterPro" id="IPR000873">
    <property type="entry name" value="AMP-dep_synth/lig_dom"/>
</dbReference>
<keyword evidence="4" id="KW-0443">Lipid metabolism</keyword>
<evidence type="ECO:0000313" key="8">
    <source>
        <dbReference type="Proteomes" id="UP000707356"/>
    </source>
</evidence>
<dbReference type="GO" id="GO:0071766">
    <property type="term" value="P:Actinobacterium-type cell wall biogenesis"/>
    <property type="evidence" value="ECO:0007669"/>
    <property type="project" value="UniProtKB-ARBA"/>
</dbReference>
<dbReference type="PANTHER" id="PTHR22754:SF32">
    <property type="entry name" value="DISCO-INTERACTING PROTEIN 2"/>
    <property type="match status" value="1"/>
</dbReference>
<dbReference type="SUPFAM" id="SSF56801">
    <property type="entry name" value="Acetyl-CoA synthetase-like"/>
    <property type="match status" value="1"/>
</dbReference>
<dbReference type="CDD" id="cd05931">
    <property type="entry name" value="FAAL"/>
    <property type="match status" value="1"/>
</dbReference>
<dbReference type="GO" id="GO:0070566">
    <property type="term" value="F:adenylyltransferase activity"/>
    <property type="evidence" value="ECO:0007669"/>
    <property type="project" value="TreeGrafter"/>
</dbReference>